<keyword evidence="3" id="KW-1185">Reference proteome</keyword>
<evidence type="ECO:0000313" key="3">
    <source>
        <dbReference type="Proteomes" id="UP000823388"/>
    </source>
</evidence>
<proteinExistence type="predicted"/>
<reference evidence="2" key="1">
    <citation type="submission" date="2020-05" db="EMBL/GenBank/DDBJ databases">
        <title>WGS assembly of Panicum virgatum.</title>
        <authorList>
            <person name="Lovell J.T."/>
            <person name="Jenkins J."/>
            <person name="Shu S."/>
            <person name="Juenger T.E."/>
            <person name="Schmutz J."/>
        </authorList>
    </citation>
    <scope>NUCLEOTIDE SEQUENCE</scope>
    <source>
        <strain evidence="2">AP13</strain>
    </source>
</reference>
<sequence>MGLHSTSSASPSQTPPTIPPPPPLRCSPTSPCASLLQRPPPTMRQQLSPSESPTSSTIAQPHPARSRRVAWLHFPPTALPSPVSSFPGHSLSAERARITGSKKDLSLSSALATLATQFLKWWAKIFSGWCL</sequence>
<comment type="caution">
    <text evidence="2">The sequence shown here is derived from an EMBL/GenBank/DDBJ whole genome shotgun (WGS) entry which is preliminary data.</text>
</comment>
<dbReference type="EMBL" id="CM029049">
    <property type="protein sequence ID" value="KAG2575221.1"/>
    <property type="molecule type" value="Genomic_DNA"/>
</dbReference>
<organism evidence="2 3">
    <name type="scientific">Panicum virgatum</name>
    <name type="common">Blackwell switchgrass</name>
    <dbReference type="NCBI Taxonomy" id="38727"/>
    <lineage>
        <taxon>Eukaryota</taxon>
        <taxon>Viridiplantae</taxon>
        <taxon>Streptophyta</taxon>
        <taxon>Embryophyta</taxon>
        <taxon>Tracheophyta</taxon>
        <taxon>Spermatophyta</taxon>
        <taxon>Magnoliopsida</taxon>
        <taxon>Liliopsida</taxon>
        <taxon>Poales</taxon>
        <taxon>Poaceae</taxon>
        <taxon>PACMAD clade</taxon>
        <taxon>Panicoideae</taxon>
        <taxon>Panicodae</taxon>
        <taxon>Paniceae</taxon>
        <taxon>Panicinae</taxon>
        <taxon>Panicum</taxon>
        <taxon>Panicum sect. Hiantes</taxon>
    </lineage>
</organism>
<evidence type="ECO:0000313" key="2">
    <source>
        <dbReference type="EMBL" id="KAG2575221.1"/>
    </source>
</evidence>
<evidence type="ECO:0000256" key="1">
    <source>
        <dbReference type="SAM" id="MobiDB-lite"/>
    </source>
</evidence>
<feature type="region of interest" description="Disordered" evidence="1">
    <location>
        <begin position="1"/>
        <end position="66"/>
    </location>
</feature>
<feature type="compositionally biased region" description="Polar residues" evidence="1">
    <location>
        <begin position="43"/>
        <end position="59"/>
    </location>
</feature>
<name>A0A8T0QQ31_PANVG</name>
<accession>A0A8T0QQ31</accession>
<protein>
    <submittedName>
        <fullName evidence="2">Uncharacterized protein</fullName>
    </submittedName>
</protein>
<gene>
    <name evidence="2" type="ORF">PVAP13_7KG421701</name>
</gene>
<feature type="compositionally biased region" description="Pro residues" evidence="1">
    <location>
        <begin position="13"/>
        <end position="25"/>
    </location>
</feature>
<dbReference type="AlphaFoldDB" id="A0A8T0QQ31"/>
<dbReference type="Proteomes" id="UP000823388">
    <property type="component" value="Chromosome 7K"/>
</dbReference>
<feature type="compositionally biased region" description="Low complexity" evidence="1">
    <location>
        <begin position="1"/>
        <end position="12"/>
    </location>
</feature>